<feature type="transmembrane region" description="Helical" evidence="1">
    <location>
        <begin position="51"/>
        <end position="74"/>
    </location>
</feature>
<evidence type="ECO:0000313" key="2">
    <source>
        <dbReference type="EMBL" id="GAG27434.1"/>
    </source>
</evidence>
<dbReference type="SUPFAM" id="SSF103473">
    <property type="entry name" value="MFS general substrate transporter"/>
    <property type="match status" value="1"/>
</dbReference>
<dbReference type="AlphaFoldDB" id="X0W916"/>
<organism evidence="2">
    <name type="scientific">marine sediment metagenome</name>
    <dbReference type="NCBI Taxonomy" id="412755"/>
    <lineage>
        <taxon>unclassified sequences</taxon>
        <taxon>metagenomes</taxon>
        <taxon>ecological metagenomes</taxon>
    </lineage>
</organism>
<sequence>MLVEVALIQRFQLLLGQPVLSFTLVLGVLLLGGGLGSLASGRVRLERLAAVISWVGLSVGGLVLLYLLALPAIVKLIMPASLLVRSLAIVALVLPLGFVMGMPFPSGLRLAQRVHPRDIPLLWGVNGVFSVLGSVLAVVIAMGWGFSRALALGAACYLGLFVLTAWMARKNRRG</sequence>
<proteinExistence type="predicted"/>
<name>X0W916_9ZZZZ</name>
<keyword evidence="1" id="KW-1133">Transmembrane helix</keyword>
<accession>X0W916</accession>
<feature type="transmembrane region" description="Helical" evidence="1">
    <location>
        <begin position="20"/>
        <end position="39"/>
    </location>
</feature>
<comment type="caution">
    <text evidence="2">The sequence shown here is derived from an EMBL/GenBank/DDBJ whole genome shotgun (WGS) entry which is preliminary data.</text>
</comment>
<feature type="transmembrane region" description="Helical" evidence="1">
    <location>
        <begin position="150"/>
        <end position="168"/>
    </location>
</feature>
<feature type="transmembrane region" description="Helical" evidence="1">
    <location>
        <begin position="80"/>
        <end position="100"/>
    </location>
</feature>
<protein>
    <recommendedName>
        <fullName evidence="3">Major facilitator superfamily (MFS) profile domain-containing protein</fullName>
    </recommendedName>
</protein>
<reference evidence="2" key="1">
    <citation type="journal article" date="2014" name="Front. Microbiol.">
        <title>High frequency of phylogenetically diverse reductive dehalogenase-homologous genes in deep subseafloor sedimentary metagenomes.</title>
        <authorList>
            <person name="Kawai M."/>
            <person name="Futagami T."/>
            <person name="Toyoda A."/>
            <person name="Takaki Y."/>
            <person name="Nishi S."/>
            <person name="Hori S."/>
            <person name="Arai W."/>
            <person name="Tsubouchi T."/>
            <person name="Morono Y."/>
            <person name="Uchiyama I."/>
            <person name="Ito T."/>
            <person name="Fujiyama A."/>
            <person name="Inagaki F."/>
            <person name="Takami H."/>
        </authorList>
    </citation>
    <scope>NUCLEOTIDE SEQUENCE</scope>
    <source>
        <strain evidence="2">Expedition CK06-06</strain>
    </source>
</reference>
<gene>
    <name evidence="2" type="ORF">S01H1_52079</name>
</gene>
<feature type="transmembrane region" description="Helical" evidence="1">
    <location>
        <begin position="121"/>
        <end position="144"/>
    </location>
</feature>
<dbReference type="InterPro" id="IPR036259">
    <property type="entry name" value="MFS_trans_sf"/>
</dbReference>
<evidence type="ECO:0008006" key="3">
    <source>
        <dbReference type="Google" id="ProtNLM"/>
    </source>
</evidence>
<evidence type="ECO:0000256" key="1">
    <source>
        <dbReference type="SAM" id="Phobius"/>
    </source>
</evidence>
<keyword evidence="1" id="KW-0472">Membrane</keyword>
<keyword evidence="1" id="KW-0812">Transmembrane</keyword>
<dbReference type="EMBL" id="BARS01033646">
    <property type="protein sequence ID" value="GAG27434.1"/>
    <property type="molecule type" value="Genomic_DNA"/>
</dbReference>